<feature type="domain" description="Heterokaryon incompatibility" evidence="2">
    <location>
        <begin position="112"/>
        <end position="200"/>
    </location>
</feature>
<evidence type="ECO:0000313" key="3">
    <source>
        <dbReference type="EMBL" id="KAF4620551.1"/>
    </source>
</evidence>
<dbReference type="InterPro" id="IPR010730">
    <property type="entry name" value="HET"/>
</dbReference>
<sequence length="560" mass="64377">MTDFPVLQVPNKEYFLLPRSDLITAATSQGTVMVLQEVADLLREHIFAQMPIRMLQLPDMQLVERRAIYQILLPLMEDITEEYLEEKKQTNTLYFLERNRMILDCIKERARYAILSHTWFDSEVTYDDWILKRNLSGPGYDKLERFCKVAAAEHNVSLAWMDTICINKESTAELDESIRSMYRWYEGASTCLIYLANTTSLDDMVHDRWFTRGWTLQELLAPKHLKFYNASWKTMTPPEVENDKPHLSYGEEAAPIHGIIEKATGISPRQIQYFKPGVDADLSQRMIWAAKRSTTRGEDRAYSLMGVFSVSFPLAYGEGAERAFFRLLEQILHSHRSIMDILNWAGRPISYDIHSSRLLPSSPECFLSKAQNIGLDGIRLSPSKPMNLTHLGLRVRLLFIDADTPSFEDSKALLSEGKVKMLCVGSAQDEPTIVHLRNVHDRDLFGPFRFTFKFVFGIWNFHESGKTISIPEICTAFLFRVPHVDTSFMAPLDPDEEIGKENMGQPGKLDEEDEEEDLDLQSCIVETSQVISFPSSMKFRNCYRESQLAACKVKLRSVYL</sequence>
<evidence type="ECO:0000313" key="4">
    <source>
        <dbReference type="Proteomes" id="UP000521872"/>
    </source>
</evidence>
<proteinExistence type="predicted"/>
<evidence type="ECO:0000259" key="2">
    <source>
        <dbReference type="Pfam" id="PF06985"/>
    </source>
</evidence>
<dbReference type="AlphaFoldDB" id="A0A8H4R0J5"/>
<protein>
    <recommendedName>
        <fullName evidence="2">Heterokaryon incompatibility domain-containing protein</fullName>
    </recommendedName>
</protein>
<gene>
    <name evidence="3" type="ORF">D9613_000088</name>
</gene>
<accession>A0A8H4R0J5</accession>
<keyword evidence="4" id="KW-1185">Reference proteome</keyword>
<organism evidence="3 4">
    <name type="scientific">Agrocybe pediades</name>
    <dbReference type="NCBI Taxonomy" id="84607"/>
    <lineage>
        <taxon>Eukaryota</taxon>
        <taxon>Fungi</taxon>
        <taxon>Dikarya</taxon>
        <taxon>Basidiomycota</taxon>
        <taxon>Agaricomycotina</taxon>
        <taxon>Agaricomycetes</taxon>
        <taxon>Agaricomycetidae</taxon>
        <taxon>Agaricales</taxon>
        <taxon>Agaricineae</taxon>
        <taxon>Strophariaceae</taxon>
        <taxon>Agrocybe</taxon>
    </lineage>
</organism>
<dbReference type="Pfam" id="PF06985">
    <property type="entry name" value="HET"/>
    <property type="match status" value="1"/>
</dbReference>
<dbReference type="PANTHER" id="PTHR10622:SF12">
    <property type="entry name" value="HET DOMAIN-CONTAINING PROTEIN"/>
    <property type="match status" value="1"/>
</dbReference>
<comment type="caution">
    <text evidence="3">The sequence shown here is derived from an EMBL/GenBank/DDBJ whole genome shotgun (WGS) entry which is preliminary data.</text>
</comment>
<dbReference type="PANTHER" id="PTHR10622">
    <property type="entry name" value="HET DOMAIN-CONTAINING PROTEIN"/>
    <property type="match status" value="1"/>
</dbReference>
<reference evidence="3 4" key="1">
    <citation type="submission" date="2019-12" db="EMBL/GenBank/DDBJ databases">
        <authorList>
            <person name="Floudas D."/>
            <person name="Bentzer J."/>
            <person name="Ahren D."/>
            <person name="Johansson T."/>
            <person name="Persson P."/>
            <person name="Tunlid A."/>
        </authorList>
    </citation>
    <scope>NUCLEOTIDE SEQUENCE [LARGE SCALE GENOMIC DNA]</scope>
    <source>
        <strain evidence="3 4">CBS 102.39</strain>
    </source>
</reference>
<feature type="region of interest" description="Disordered" evidence="1">
    <location>
        <begin position="492"/>
        <end position="512"/>
    </location>
</feature>
<dbReference type="EMBL" id="JAACJL010000015">
    <property type="protein sequence ID" value="KAF4620551.1"/>
    <property type="molecule type" value="Genomic_DNA"/>
</dbReference>
<name>A0A8H4R0J5_9AGAR</name>
<evidence type="ECO:0000256" key="1">
    <source>
        <dbReference type="SAM" id="MobiDB-lite"/>
    </source>
</evidence>
<dbReference type="Proteomes" id="UP000521872">
    <property type="component" value="Unassembled WGS sequence"/>
</dbReference>